<reference evidence="2" key="1">
    <citation type="submission" date="2020-07" db="EMBL/GenBank/DDBJ databases">
        <title>Multicomponent nature underlies the extraordinary mechanical properties of spider dragline silk.</title>
        <authorList>
            <person name="Kono N."/>
            <person name="Nakamura H."/>
            <person name="Mori M."/>
            <person name="Yoshida Y."/>
            <person name="Ohtoshi R."/>
            <person name="Malay A.D."/>
            <person name="Moran D.A.P."/>
            <person name="Tomita M."/>
            <person name="Numata K."/>
            <person name="Arakawa K."/>
        </authorList>
    </citation>
    <scope>NUCLEOTIDE SEQUENCE</scope>
</reference>
<dbReference type="EMBL" id="BMAO01022500">
    <property type="protein sequence ID" value="GFQ82275.1"/>
    <property type="molecule type" value="Genomic_DNA"/>
</dbReference>
<dbReference type="Proteomes" id="UP000887116">
    <property type="component" value="Unassembled WGS sequence"/>
</dbReference>
<protein>
    <submittedName>
        <fullName evidence="2">Uncharacterized protein</fullName>
    </submittedName>
</protein>
<dbReference type="AlphaFoldDB" id="A0A8X6ISE1"/>
<proteinExistence type="predicted"/>
<accession>A0A8X6ISE1</accession>
<gene>
    <name evidence="2" type="ORF">TNCT_257901</name>
</gene>
<keyword evidence="3" id="KW-1185">Reference proteome</keyword>
<comment type="caution">
    <text evidence="2">The sequence shown here is derived from an EMBL/GenBank/DDBJ whole genome shotgun (WGS) entry which is preliminary data.</text>
</comment>
<feature type="non-terminal residue" evidence="2">
    <location>
        <position position="65"/>
    </location>
</feature>
<feature type="region of interest" description="Disordered" evidence="1">
    <location>
        <begin position="46"/>
        <end position="65"/>
    </location>
</feature>
<name>A0A8X6ISE1_TRICU</name>
<evidence type="ECO:0000313" key="2">
    <source>
        <dbReference type="EMBL" id="GFQ82275.1"/>
    </source>
</evidence>
<evidence type="ECO:0000313" key="3">
    <source>
        <dbReference type="Proteomes" id="UP000887116"/>
    </source>
</evidence>
<sequence>MQGRGGNYSSCFEFSQTHPDECCACRINIAPLMPYIPGDVTVRPSHMPKNARSVDPHFCSSTAAR</sequence>
<evidence type="ECO:0000256" key="1">
    <source>
        <dbReference type="SAM" id="MobiDB-lite"/>
    </source>
</evidence>
<organism evidence="2 3">
    <name type="scientific">Trichonephila clavata</name>
    <name type="common">Joro spider</name>
    <name type="synonym">Nephila clavata</name>
    <dbReference type="NCBI Taxonomy" id="2740835"/>
    <lineage>
        <taxon>Eukaryota</taxon>
        <taxon>Metazoa</taxon>
        <taxon>Ecdysozoa</taxon>
        <taxon>Arthropoda</taxon>
        <taxon>Chelicerata</taxon>
        <taxon>Arachnida</taxon>
        <taxon>Araneae</taxon>
        <taxon>Araneomorphae</taxon>
        <taxon>Entelegynae</taxon>
        <taxon>Araneoidea</taxon>
        <taxon>Nephilidae</taxon>
        <taxon>Trichonephila</taxon>
    </lineage>
</organism>